<evidence type="ECO:0000256" key="1">
    <source>
        <dbReference type="ARBA" id="ARBA00000085"/>
    </source>
</evidence>
<keyword evidence="9" id="KW-0812">Transmembrane</keyword>
<gene>
    <name evidence="11" type="ORF">GALLR39Z86_04830</name>
</gene>
<dbReference type="InterPro" id="IPR011712">
    <property type="entry name" value="Sig_transdc_His_kin_sub3_dim/P"/>
</dbReference>
<comment type="catalytic activity">
    <reaction evidence="1">
        <text>ATP + protein L-histidine = ADP + protein N-phospho-L-histidine.</text>
        <dbReference type="EC" id="2.7.13.3"/>
    </reaction>
</comment>
<dbReference type="Pfam" id="PF07730">
    <property type="entry name" value="HisKA_3"/>
    <property type="match status" value="1"/>
</dbReference>
<keyword evidence="12" id="KW-1185">Reference proteome</keyword>
<dbReference type="Gene3D" id="1.20.5.1930">
    <property type="match status" value="1"/>
</dbReference>
<keyword evidence="5" id="KW-0547">Nucleotide-binding</keyword>
<evidence type="ECO:0000259" key="10">
    <source>
        <dbReference type="SMART" id="SM00387"/>
    </source>
</evidence>
<dbReference type="Gene3D" id="3.30.565.10">
    <property type="entry name" value="Histidine kinase-like ATPase, C-terminal domain"/>
    <property type="match status" value="1"/>
</dbReference>
<evidence type="ECO:0000313" key="11">
    <source>
        <dbReference type="EMBL" id="GLI40633.1"/>
    </source>
</evidence>
<evidence type="ECO:0000256" key="8">
    <source>
        <dbReference type="ARBA" id="ARBA00023012"/>
    </source>
</evidence>
<dbReference type="InterPro" id="IPR036890">
    <property type="entry name" value="HATPase_C_sf"/>
</dbReference>
<evidence type="ECO:0000256" key="7">
    <source>
        <dbReference type="ARBA" id="ARBA00022840"/>
    </source>
</evidence>
<dbReference type="InterPro" id="IPR025828">
    <property type="entry name" value="Put_sensor_dom"/>
</dbReference>
<dbReference type="PANTHER" id="PTHR24421">
    <property type="entry name" value="NITRATE/NITRITE SENSOR PROTEIN NARX-RELATED"/>
    <property type="match status" value="1"/>
</dbReference>
<name>A0A9W6LEG2_9ACTN</name>
<keyword evidence="4" id="KW-0808">Transferase</keyword>
<keyword evidence="8" id="KW-0902">Two-component regulatory system</keyword>
<feature type="transmembrane region" description="Helical" evidence="9">
    <location>
        <begin position="26"/>
        <end position="48"/>
    </location>
</feature>
<dbReference type="Proteomes" id="UP001144313">
    <property type="component" value="Unassembled WGS sequence"/>
</dbReference>
<keyword evidence="9" id="KW-1133">Transmembrane helix</keyword>
<feature type="transmembrane region" description="Helical" evidence="9">
    <location>
        <begin position="54"/>
        <end position="73"/>
    </location>
</feature>
<evidence type="ECO:0000256" key="6">
    <source>
        <dbReference type="ARBA" id="ARBA00022777"/>
    </source>
</evidence>
<evidence type="ECO:0000256" key="4">
    <source>
        <dbReference type="ARBA" id="ARBA00022679"/>
    </source>
</evidence>
<dbReference type="AlphaFoldDB" id="A0A9W6LEG2"/>
<proteinExistence type="predicted"/>
<feature type="domain" description="Histidine kinase/HSP90-like ATPase" evidence="10">
    <location>
        <begin position="345"/>
        <end position="435"/>
    </location>
</feature>
<evidence type="ECO:0000313" key="12">
    <source>
        <dbReference type="Proteomes" id="UP001144313"/>
    </source>
</evidence>
<dbReference type="SMART" id="SM00387">
    <property type="entry name" value="HATPase_c"/>
    <property type="match status" value="1"/>
</dbReference>
<keyword evidence="7" id="KW-0067">ATP-binding</keyword>
<dbReference type="InterPro" id="IPR003594">
    <property type="entry name" value="HATPase_dom"/>
</dbReference>
<accession>A0A9W6LEG2</accession>
<dbReference type="GO" id="GO:0000155">
    <property type="term" value="F:phosphorelay sensor kinase activity"/>
    <property type="evidence" value="ECO:0007669"/>
    <property type="project" value="InterPro"/>
</dbReference>
<keyword evidence="3" id="KW-0597">Phosphoprotein</keyword>
<evidence type="ECO:0000256" key="2">
    <source>
        <dbReference type="ARBA" id="ARBA00012438"/>
    </source>
</evidence>
<dbReference type="InterPro" id="IPR050482">
    <property type="entry name" value="Sensor_HK_TwoCompSys"/>
</dbReference>
<dbReference type="GO" id="GO:0016020">
    <property type="term" value="C:membrane"/>
    <property type="evidence" value="ECO:0007669"/>
    <property type="project" value="InterPro"/>
</dbReference>
<organism evidence="11 12">
    <name type="scientific">Glycomyces algeriensis</name>
    <dbReference type="NCBI Taxonomy" id="256037"/>
    <lineage>
        <taxon>Bacteria</taxon>
        <taxon>Bacillati</taxon>
        <taxon>Actinomycetota</taxon>
        <taxon>Actinomycetes</taxon>
        <taxon>Glycomycetales</taxon>
        <taxon>Glycomycetaceae</taxon>
        <taxon>Glycomyces</taxon>
    </lineage>
</organism>
<dbReference type="Pfam" id="PF13796">
    <property type="entry name" value="Sensor"/>
    <property type="match status" value="1"/>
</dbReference>
<dbReference type="Pfam" id="PF02518">
    <property type="entry name" value="HATPase_c"/>
    <property type="match status" value="1"/>
</dbReference>
<evidence type="ECO:0000256" key="3">
    <source>
        <dbReference type="ARBA" id="ARBA00022553"/>
    </source>
</evidence>
<dbReference type="GO" id="GO:0046983">
    <property type="term" value="F:protein dimerization activity"/>
    <property type="evidence" value="ECO:0007669"/>
    <property type="project" value="InterPro"/>
</dbReference>
<keyword evidence="6 11" id="KW-0418">Kinase</keyword>
<dbReference type="GO" id="GO:0005524">
    <property type="term" value="F:ATP binding"/>
    <property type="evidence" value="ECO:0007669"/>
    <property type="project" value="UniProtKB-KW"/>
</dbReference>
<feature type="transmembrane region" description="Helical" evidence="9">
    <location>
        <begin position="126"/>
        <end position="148"/>
    </location>
</feature>
<reference evidence="11" key="1">
    <citation type="submission" date="2022-12" db="EMBL/GenBank/DDBJ databases">
        <title>Reference genome sequencing for broad-spectrum identification of bacterial and archaeal isolates by mass spectrometry.</title>
        <authorList>
            <person name="Sekiguchi Y."/>
            <person name="Tourlousse D.M."/>
        </authorList>
    </citation>
    <scope>NUCLEOTIDE SEQUENCE</scope>
    <source>
        <strain evidence="11">LLR39Z86</strain>
    </source>
</reference>
<dbReference type="EMBL" id="BSDT01000001">
    <property type="protein sequence ID" value="GLI40633.1"/>
    <property type="molecule type" value="Genomic_DNA"/>
</dbReference>
<dbReference type="RefSeq" id="WP_270117178.1">
    <property type="nucleotide sequence ID" value="NZ_BAAAOL010000009.1"/>
</dbReference>
<dbReference type="SUPFAM" id="SSF55874">
    <property type="entry name" value="ATPase domain of HSP90 chaperone/DNA topoisomerase II/histidine kinase"/>
    <property type="match status" value="1"/>
</dbReference>
<evidence type="ECO:0000256" key="5">
    <source>
        <dbReference type="ARBA" id="ARBA00022741"/>
    </source>
</evidence>
<protein>
    <recommendedName>
        <fullName evidence="2">histidine kinase</fullName>
        <ecNumber evidence="2">2.7.13.3</ecNumber>
    </recommendedName>
</protein>
<feature type="transmembrane region" description="Helical" evidence="9">
    <location>
        <begin position="180"/>
        <end position="200"/>
    </location>
</feature>
<dbReference type="EC" id="2.7.13.3" evidence="2"/>
<sequence length="435" mass="46652">MVREPMRRAKAWLDAQLRPEGEAADLWALLLASLRATGYGIVGAGFAFLALYTIPLLLLTFVLGVLGPGRLLIRPMTRWVRTIAGLERGRLRRLGYEVKNPYLGPYIDTPRKFRELKADPSVRRDLTWLVIHGTWGLILGALLIQLPLTAVHDVSYPLWWMFATDSEQNLLNGMLKAETATAALLGCATGVAVFALWILFGTNLLDLQTRPGRAFLGPDPGMDLSEKVARLTATRAAALDAHAVELRRIERALHDGAQNRIVAVNVLIGAARREIQRDPARADQILERAQDTVEGALAELRAVVRSILPPVLEDRGLAGALSALASDCAVPCTLEVDVEGRCPASVEATAYFVVAESLTNVAKHSRATSASVEVRRTGNTLNVLVADDGRGGADAAGGSGLAGIARRVEALDGTVAVHSPVGGPTEIRVELPCGS</sequence>
<evidence type="ECO:0000256" key="9">
    <source>
        <dbReference type="SAM" id="Phobius"/>
    </source>
</evidence>
<keyword evidence="9" id="KW-0472">Membrane</keyword>
<dbReference type="PANTHER" id="PTHR24421:SF10">
    <property type="entry name" value="NITRATE_NITRITE SENSOR PROTEIN NARQ"/>
    <property type="match status" value="1"/>
</dbReference>
<comment type="caution">
    <text evidence="11">The sequence shown here is derived from an EMBL/GenBank/DDBJ whole genome shotgun (WGS) entry which is preliminary data.</text>
</comment>